<evidence type="ECO:0000256" key="5">
    <source>
        <dbReference type="ARBA" id="ARBA00022692"/>
    </source>
</evidence>
<keyword evidence="7 9" id="KW-0472">Membrane</keyword>
<evidence type="ECO:0000256" key="2">
    <source>
        <dbReference type="ARBA" id="ARBA00022448"/>
    </source>
</evidence>
<evidence type="ECO:0000256" key="4">
    <source>
        <dbReference type="ARBA" id="ARBA00022519"/>
    </source>
</evidence>
<comment type="subcellular location">
    <subcellularLocation>
        <location evidence="1 9">Cell inner membrane</location>
        <topology evidence="1 9">Multi-pass membrane protein</topology>
    </subcellularLocation>
</comment>
<keyword evidence="6 9" id="KW-1133">Transmembrane helix</keyword>
<evidence type="ECO:0000256" key="6">
    <source>
        <dbReference type="ARBA" id="ARBA00022989"/>
    </source>
</evidence>
<evidence type="ECO:0000256" key="1">
    <source>
        <dbReference type="ARBA" id="ARBA00004429"/>
    </source>
</evidence>
<dbReference type="RefSeq" id="WP_305750656.1">
    <property type="nucleotide sequence ID" value="NZ_JAUZEE010000009.1"/>
</dbReference>
<evidence type="ECO:0000256" key="8">
    <source>
        <dbReference type="ARBA" id="ARBA00038436"/>
    </source>
</evidence>
<dbReference type="InterPro" id="IPR055348">
    <property type="entry name" value="DctQ"/>
</dbReference>
<dbReference type="InterPro" id="IPR007387">
    <property type="entry name" value="TRAP_DctQ"/>
</dbReference>
<evidence type="ECO:0000256" key="9">
    <source>
        <dbReference type="RuleBase" id="RU369079"/>
    </source>
</evidence>
<name>A0ABT9G6K3_LEPDI</name>
<dbReference type="PANTHER" id="PTHR35011">
    <property type="entry name" value="2,3-DIKETO-L-GULONATE TRAP TRANSPORTER SMALL PERMEASE PROTEIN YIAM"/>
    <property type="match status" value="1"/>
</dbReference>
<comment type="subunit">
    <text evidence="9">The complex comprises the extracytoplasmic solute receptor protein and the two transmembrane proteins.</text>
</comment>
<comment type="caution">
    <text evidence="11">The sequence shown here is derived from an EMBL/GenBank/DDBJ whole genome shotgun (WGS) entry which is preliminary data.</text>
</comment>
<dbReference type="Pfam" id="PF04290">
    <property type="entry name" value="DctQ"/>
    <property type="match status" value="1"/>
</dbReference>
<feature type="transmembrane region" description="Helical" evidence="9">
    <location>
        <begin position="130"/>
        <end position="149"/>
    </location>
</feature>
<dbReference type="EMBL" id="JAUZEE010000009">
    <property type="protein sequence ID" value="MDP4302114.1"/>
    <property type="molecule type" value="Genomic_DNA"/>
</dbReference>
<dbReference type="Proteomes" id="UP001235760">
    <property type="component" value="Unassembled WGS sequence"/>
</dbReference>
<keyword evidence="12" id="KW-1185">Reference proteome</keyword>
<evidence type="ECO:0000259" key="10">
    <source>
        <dbReference type="Pfam" id="PF04290"/>
    </source>
</evidence>
<protein>
    <recommendedName>
        <fullName evidence="9">TRAP transporter small permease protein</fullName>
    </recommendedName>
</protein>
<feature type="transmembrane region" description="Helical" evidence="9">
    <location>
        <begin position="54"/>
        <end position="77"/>
    </location>
</feature>
<keyword evidence="2 9" id="KW-0813">Transport</keyword>
<comment type="similarity">
    <text evidence="8 9">Belongs to the TRAP transporter small permease family.</text>
</comment>
<organism evidence="11 12">
    <name type="scientific">Leptothrix discophora</name>
    <dbReference type="NCBI Taxonomy" id="89"/>
    <lineage>
        <taxon>Bacteria</taxon>
        <taxon>Pseudomonadati</taxon>
        <taxon>Pseudomonadota</taxon>
        <taxon>Betaproteobacteria</taxon>
        <taxon>Burkholderiales</taxon>
        <taxon>Sphaerotilaceae</taxon>
        <taxon>Leptothrix</taxon>
    </lineage>
</organism>
<feature type="domain" description="Tripartite ATP-independent periplasmic transporters DctQ component" evidence="10">
    <location>
        <begin position="26"/>
        <end position="156"/>
    </location>
</feature>
<reference evidence="11 12" key="1">
    <citation type="submission" date="2023-08" db="EMBL/GenBank/DDBJ databases">
        <authorList>
            <person name="Roldan D.M."/>
            <person name="Menes R.J."/>
        </authorList>
    </citation>
    <scope>NUCLEOTIDE SEQUENCE [LARGE SCALE GENOMIC DNA]</scope>
    <source>
        <strain evidence="11 12">CCM 2812</strain>
    </source>
</reference>
<evidence type="ECO:0000313" key="12">
    <source>
        <dbReference type="Proteomes" id="UP001235760"/>
    </source>
</evidence>
<evidence type="ECO:0000256" key="7">
    <source>
        <dbReference type="ARBA" id="ARBA00023136"/>
    </source>
</evidence>
<dbReference type="PANTHER" id="PTHR35011:SF10">
    <property type="entry name" value="TRAP TRANSPORTER SMALL PERMEASE PROTEIN"/>
    <property type="match status" value="1"/>
</dbReference>
<keyword evidence="4 9" id="KW-0997">Cell inner membrane</keyword>
<proteinExistence type="inferred from homology"/>
<accession>A0ABT9G6K3</accession>
<evidence type="ECO:0000313" key="11">
    <source>
        <dbReference type="EMBL" id="MDP4302114.1"/>
    </source>
</evidence>
<feature type="transmembrane region" description="Helical" evidence="9">
    <location>
        <begin position="89"/>
        <end position="110"/>
    </location>
</feature>
<keyword evidence="5 9" id="KW-0812">Transmembrane</keyword>
<sequence>MSMHNLLRRVAWFFALAGGAVACAVALMVVASIAGRSLLSRPIPGDVELTQFGIALTISLCLPWCQLHGANIIVDFFTQRLPERANRMLDGIGAILLALMCALLSLRTAAGAQAVSEAGETTMILGLPMGWNYLMLAPGLALTTLVALWQAQRLLRGLDARTADLDGAAS</sequence>
<feature type="transmembrane region" description="Helical" evidence="9">
    <location>
        <begin position="12"/>
        <end position="34"/>
    </location>
</feature>
<keyword evidence="3" id="KW-1003">Cell membrane</keyword>
<comment type="function">
    <text evidence="9">Part of the tripartite ATP-independent periplasmic (TRAP) transport system.</text>
</comment>
<gene>
    <name evidence="11" type="ORF">Q8X39_15865</name>
</gene>
<evidence type="ECO:0000256" key="3">
    <source>
        <dbReference type="ARBA" id="ARBA00022475"/>
    </source>
</evidence>